<keyword evidence="1" id="KW-0378">Hydrolase</keyword>
<sequence>MISNKSLIIAVDFDGTIVKNKYPKIGEPMMFAFETLKKLQSEGHRLILWTYRSGKHLEEAVKFCESHGIQFYAVNQSFPEEEYDIKTSRKINADIFIDDRNVGGFPGWGEIFHKLTHSKPEKPKVKKNKKGMFSFLKNILNDNNQD</sequence>
<dbReference type="EMBL" id="VIAR01000009">
    <property type="protein sequence ID" value="TQD37723.1"/>
    <property type="molecule type" value="Genomic_DNA"/>
</dbReference>
<protein>
    <submittedName>
        <fullName evidence="1">Hydrolase</fullName>
    </submittedName>
</protein>
<dbReference type="SUPFAM" id="SSF56784">
    <property type="entry name" value="HAD-like"/>
    <property type="match status" value="1"/>
</dbReference>
<dbReference type="RefSeq" id="WP_141422098.1">
    <property type="nucleotide sequence ID" value="NZ_VIAR01000009.1"/>
</dbReference>
<organism evidence="1 2">
    <name type="scientific">Haloflavibacter putidus</name>
    <dbReference type="NCBI Taxonomy" id="2576776"/>
    <lineage>
        <taxon>Bacteria</taxon>
        <taxon>Pseudomonadati</taxon>
        <taxon>Bacteroidota</taxon>
        <taxon>Flavobacteriia</taxon>
        <taxon>Flavobacteriales</taxon>
        <taxon>Flavobacteriaceae</taxon>
        <taxon>Haloflavibacter</taxon>
    </lineage>
</organism>
<proteinExistence type="predicted"/>
<dbReference type="OrthoDB" id="5431039at2"/>
<dbReference type="Proteomes" id="UP000317169">
    <property type="component" value="Unassembled WGS sequence"/>
</dbReference>
<name>A0A507ZMI1_9FLAO</name>
<reference evidence="1 2" key="1">
    <citation type="submission" date="2019-06" db="EMBL/GenBank/DDBJ databases">
        <title>Flavibacter putida gen. nov., sp. nov., a novel marine bacterium of the family Flavobacteriaceae isolated from coastal seawater.</title>
        <authorList>
            <person name="Feng X."/>
        </authorList>
    </citation>
    <scope>NUCLEOTIDE SEQUENCE [LARGE SCALE GENOMIC DNA]</scope>
    <source>
        <strain evidence="1 2">PLHSN227</strain>
    </source>
</reference>
<comment type="caution">
    <text evidence="1">The sequence shown here is derived from an EMBL/GenBank/DDBJ whole genome shotgun (WGS) entry which is preliminary data.</text>
</comment>
<gene>
    <name evidence="1" type="ORF">FKR84_09630</name>
</gene>
<dbReference type="InterPro" id="IPR036412">
    <property type="entry name" value="HAD-like_sf"/>
</dbReference>
<accession>A0A507ZMI1</accession>
<dbReference type="InterPro" id="IPR023214">
    <property type="entry name" value="HAD_sf"/>
</dbReference>
<dbReference type="NCBIfam" id="NF046079">
    <property type="entry name" value="HAD_phos_BT0820"/>
    <property type="match status" value="1"/>
</dbReference>
<evidence type="ECO:0000313" key="1">
    <source>
        <dbReference type="EMBL" id="TQD37723.1"/>
    </source>
</evidence>
<evidence type="ECO:0000313" key="2">
    <source>
        <dbReference type="Proteomes" id="UP000317169"/>
    </source>
</evidence>
<dbReference type="Gene3D" id="3.40.50.1000">
    <property type="entry name" value="HAD superfamily/HAD-like"/>
    <property type="match status" value="1"/>
</dbReference>
<dbReference type="InterPro" id="IPR016769">
    <property type="entry name" value="Phage_SP01_Orf1"/>
</dbReference>
<keyword evidence="2" id="KW-1185">Reference proteome</keyword>
<dbReference type="PIRSF" id="PIRSF020079">
    <property type="entry name" value="UCP020079"/>
    <property type="match status" value="1"/>
</dbReference>
<dbReference type="GO" id="GO:0016787">
    <property type="term" value="F:hydrolase activity"/>
    <property type="evidence" value="ECO:0007669"/>
    <property type="project" value="UniProtKB-KW"/>
</dbReference>
<dbReference type="AlphaFoldDB" id="A0A507ZMI1"/>